<dbReference type="Proteomes" id="UP000225746">
    <property type="component" value="Segment"/>
</dbReference>
<reference evidence="1 2" key="1">
    <citation type="journal article" date="2017" name="BMC Genomics">
        <title>Three novel Pseudomonas phages isolated from composting provide insights into the evolution and diversity of tailed phages.</title>
        <authorList>
            <person name="Amgarten D."/>
            <person name="Martins L.F."/>
            <person name="Lombardi K.C."/>
            <person name="Antunes L.P."/>
            <person name="de Souza A.P.S."/>
            <person name="Nicastro G.G."/>
            <person name="Kitajima E.W."/>
            <person name="Quaggio R.B."/>
            <person name="Upton C."/>
            <person name="Setubal J.C."/>
            <person name="da Silva A.M."/>
        </authorList>
    </citation>
    <scope>NUCLEOTIDE SEQUENCE [LARGE SCALE GENOMIC DNA]</scope>
</reference>
<protein>
    <submittedName>
        <fullName evidence="1">Uncharacterized protein</fullName>
    </submittedName>
</protein>
<sequence length="216" mass="25535">MIPENRLSTEPVPGRLIHDLGVETSPVLDYKPGGIAIQDPTKGLDYQIWRGRVFSPNTDQSRIVIDGRFSPEYEILQYPYICEFNFSFDFNMRPLAVFLANEILEVGGKEVPVQNCYLYWFDNTLGDFDLIFLGSVIRTPKLLIDDPRMEESNFYSLSDVCLFYWNNGNLYVRYLRDRFTEEHLLKRNVPYVQRVGMNEYYRLQFEFFRQADVCER</sequence>
<evidence type="ECO:0000313" key="2">
    <source>
        <dbReference type="Proteomes" id="UP000225746"/>
    </source>
</evidence>
<proteinExistence type="predicted"/>
<gene>
    <name evidence="1" type="ORF">ZC08_006</name>
</gene>
<evidence type="ECO:0000313" key="1">
    <source>
        <dbReference type="EMBL" id="AMD43550.1"/>
    </source>
</evidence>
<organism evidence="1 2">
    <name type="scientific">Pseudomonas phage ZC08</name>
    <dbReference type="NCBI Taxonomy" id="1622116"/>
    <lineage>
        <taxon>Viruses</taxon>
        <taxon>Duplodnaviria</taxon>
        <taxon>Heunggongvirae</taxon>
        <taxon>Uroviricota</taxon>
        <taxon>Caudoviricetes</taxon>
        <taxon>Schitoviridae</taxon>
        <taxon>Zicotriavirus</taxon>
        <taxon>Zicotriavirus ZC08</taxon>
    </lineage>
</organism>
<name>A0A1L2C9G5_9CAUD</name>
<accession>A0A1L2C9G5</accession>
<keyword evidence="2" id="KW-1185">Reference proteome</keyword>
<dbReference type="EMBL" id="KU356691">
    <property type="protein sequence ID" value="AMD43550.1"/>
    <property type="molecule type" value="Genomic_DNA"/>
</dbReference>